<dbReference type="GO" id="GO:0016491">
    <property type="term" value="F:oxidoreductase activity"/>
    <property type="evidence" value="ECO:0007669"/>
    <property type="project" value="TreeGrafter"/>
</dbReference>
<evidence type="ECO:0000256" key="1">
    <source>
        <dbReference type="SAM" id="MobiDB-lite"/>
    </source>
</evidence>
<name>A0A3B0ZGU0_9ZZZZ</name>
<dbReference type="PANTHER" id="PTHR12697">
    <property type="entry name" value="PBS LYASE HEAT-LIKE PROTEIN"/>
    <property type="match status" value="1"/>
</dbReference>
<dbReference type="SUPFAM" id="SSF48371">
    <property type="entry name" value="ARM repeat"/>
    <property type="match status" value="1"/>
</dbReference>
<dbReference type="EMBL" id="UOFU01000002">
    <property type="protein sequence ID" value="VAW92635.1"/>
    <property type="molecule type" value="Genomic_DNA"/>
</dbReference>
<evidence type="ECO:0000313" key="2">
    <source>
        <dbReference type="EMBL" id="VAW92635.1"/>
    </source>
</evidence>
<dbReference type="Pfam" id="PF13646">
    <property type="entry name" value="HEAT_2"/>
    <property type="match status" value="2"/>
</dbReference>
<dbReference type="InterPro" id="IPR016024">
    <property type="entry name" value="ARM-type_fold"/>
</dbReference>
<sequence>MSLLSGFQANRAIAALLTENAAATPEGKRAAVKLKKIGESAIPKLIEALGNTEHPAVIEQLLLSFVRNTTLSYYLTALAWEDDNIVAGVKRILCRSGDFEPNQLFEHLDHPDISKSALGEILMAHSARVKPNILLGMLDRVSSKVRPILYRLLDKVADEALLPDIIRRLDSKQPMVRTHLVQVLARFDNPHSLNALIGALEDPNKAVRQSALQGLAKMQASQAVEAICRLLGDPDLTVQASAIETLVKIRAPNTVKHLVDVLQDESEYVRRAAVEVLNEIGDQNAIKDLLNALRDVDWWVKVRAADALGAIGGPKVFDAILALIRDEDEFLRRTAVEILNTSKDPRSFDRLIEALRDDDWWVRERAVDALAGIGDERAVPYLITMLEENPEAGQVVIRALHNLGDKRAINPLLKQLEHTDNTVRKEALRALQTLTDESNAGRVQEAATELMNVSQDELGSVASETVKTLVTRYGDRSTPITDSRDGGTLEDKPTQMTSISDSQKTHALESNPNIIDSSGGIINPAKLVPNSIL</sequence>
<evidence type="ECO:0008006" key="3">
    <source>
        <dbReference type="Google" id="ProtNLM"/>
    </source>
</evidence>
<dbReference type="AlphaFoldDB" id="A0A3B0ZGU0"/>
<feature type="compositionally biased region" description="Basic and acidic residues" evidence="1">
    <location>
        <begin position="482"/>
        <end position="493"/>
    </location>
</feature>
<reference evidence="2" key="1">
    <citation type="submission" date="2018-06" db="EMBL/GenBank/DDBJ databases">
        <authorList>
            <person name="Zhirakovskaya E."/>
        </authorList>
    </citation>
    <scope>NUCLEOTIDE SEQUENCE</scope>
</reference>
<dbReference type="Pfam" id="PF03130">
    <property type="entry name" value="HEAT_PBS"/>
    <property type="match status" value="2"/>
</dbReference>
<organism evidence="2">
    <name type="scientific">hydrothermal vent metagenome</name>
    <dbReference type="NCBI Taxonomy" id="652676"/>
    <lineage>
        <taxon>unclassified sequences</taxon>
        <taxon>metagenomes</taxon>
        <taxon>ecological metagenomes</taxon>
    </lineage>
</organism>
<dbReference type="PANTHER" id="PTHR12697:SF5">
    <property type="entry name" value="DEOXYHYPUSINE HYDROXYLASE"/>
    <property type="match status" value="1"/>
</dbReference>
<gene>
    <name evidence="2" type="ORF">MNBD_GAMMA20-2193</name>
</gene>
<dbReference type="SMART" id="SM00567">
    <property type="entry name" value="EZ_HEAT"/>
    <property type="match status" value="10"/>
</dbReference>
<dbReference type="InterPro" id="IPR004155">
    <property type="entry name" value="PBS_lyase_HEAT"/>
</dbReference>
<protein>
    <recommendedName>
        <fullName evidence="3">HEAT repeat domain-containing protein</fullName>
    </recommendedName>
</protein>
<dbReference type="InterPro" id="IPR011989">
    <property type="entry name" value="ARM-like"/>
</dbReference>
<accession>A0A3B0ZGU0</accession>
<feature type="non-terminal residue" evidence="2">
    <location>
        <position position="533"/>
    </location>
</feature>
<feature type="region of interest" description="Disordered" evidence="1">
    <location>
        <begin position="473"/>
        <end position="506"/>
    </location>
</feature>
<proteinExistence type="predicted"/>
<dbReference type="Gene3D" id="1.25.10.10">
    <property type="entry name" value="Leucine-rich Repeat Variant"/>
    <property type="match status" value="3"/>
</dbReference>